<dbReference type="AlphaFoldDB" id="D2V3K9"/>
<dbReference type="KEGG" id="ngr:NAEGRDRAFT_78427"/>
<reference evidence="3 4" key="1">
    <citation type="journal article" date="2010" name="Cell">
        <title>The genome of Naegleria gruberi illuminates early eukaryotic versatility.</title>
        <authorList>
            <person name="Fritz-Laylin L.K."/>
            <person name="Prochnik S.E."/>
            <person name="Ginger M.L."/>
            <person name="Dacks J.B."/>
            <person name="Carpenter M.L."/>
            <person name="Field M.C."/>
            <person name="Kuo A."/>
            <person name="Paredez A."/>
            <person name="Chapman J."/>
            <person name="Pham J."/>
            <person name="Shu S."/>
            <person name="Neupane R."/>
            <person name="Cipriano M."/>
            <person name="Mancuso J."/>
            <person name="Tu H."/>
            <person name="Salamov A."/>
            <person name="Lindquist E."/>
            <person name="Shapiro H."/>
            <person name="Lucas S."/>
            <person name="Grigoriev I.V."/>
            <person name="Cande W.Z."/>
            <person name="Fulton C."/>
            <person name="Rokhsar D.S."/>
            <person name="Dawson S.C."/>
        </authorList>
    </citation>
    <scope>NUCLEOTIDE SEQUENCE [LARGE SCALE GENOMIC DNA]</scope>
    <source>
        <strain evidence="3 4">NEG-M</strain>
    </source>
</reference>
<feature type="coiled-coil region" evidence="1">
    <location>
        <begin position="1089"/>
        <end position="1116"/>
    </location>
</feature>
<dbReference type="OMA" id="PPYYLRY"/>
<dbReference type="VEuPathDB" id="AmoebaDB:NAEGRDRAFT_78427"/>
<dbReference type="Proteomes" id="UP000006671">
    <property type="component" value="Unassembled WGS sequence"/>
</dbReference>
<evidence type="ECO:0000313" key="3">
    <source>
        <dbReference type="EMBL" id="EFC48789.1"/>
    </source>
</evidence>
<evidence type="ECO:0000313" key="4">
    <source>
        <dbReference type="Proteomes" id="UP000006671"/>
    </source>
</evidence>
<dbReference type="PANTHER" id="PTHR35397:SF1">
    <property type="entry name" value="ARMADILLO-LIKE HELICAL DOMAIN-CONTAINING PROTEIN"/>
    <property type="match status" value="1"/>
</dbReference>
<feature type="compositionally biased region" description="Basic and acidic residues" evidence="2">
    <location>
        <begin position="941"/>
        <end position="958"/>
    </location>
</feature>
<organism evidence="4">
    <name type="scientific">Naegleria gruberi</name>
    <name type="common">Amoeba</name>
    <dbReference type="NCBI Taxonomy" id="5762"/>
    <lineage>
        <taxon>Eukaryota</taxon>
        <taxon>Discoba</taxon>
        <taxon>Heterolobosea</taxon>
        <taxon>Tetramitia</taxon>
        <taxon>Eutetramitia</taxon>
        <taxon>Vahlkampfiidae</taxon>
        <taxon>Naegleria</taxon>
    </lineage>
</organism>
<dbReference type="Pfam" id="PF08578">
    <property type="entry name" value="DUF1765"/>
    <property type="match status" value="1"/>
</dbReference>
<dbReference type="EMBL" id="GG738850">
    <property type="protein sequence ID" value="EFC48789.1"/>
    <property type="molecule type" value="Genomic_DNA"/>
</dbReference>
<dbReference type="OrthoDB" id="70340at2759"/>
<name>D2V3K9_NAEGR</name>
<keyword evidence="4" id="KW-1185">Reference proteome</keyword>
<dbReference type="InterPro" id="IPR018775">
    <property type="entry name" value="RlaP"/>
</dbReference>
<dbReference type="eggNOG" id="ENOG502QUTU">
    <property type="taxonomic scope" value="Eukaryota"/>
</dbReference>
<feature type="region of interest" description="Disordered" evidence="2">
    <location>
        <begin position="939"/>
        <end position="966"/>
    </location>
</feature>
<gene>
    <name evidence="3" type="ORF">NAEGRDRAFT_78427</name>
</gene>
<dbReference type="Pfam" id="PF10127">
    <property type="entry name" value="RlaP"/>
    <property type="match status" value="1"/>
</dbReference>
<protein>
    <submittedName>
        <fullName evidence="3">Uncharacterized protein</fullName>
    </submittedName>
</protein>
<evidence type="ECO:0000256" key="1">
    <source>
        <dbReference type="SAM" id="Coils"/>
    </source>
</evidence>
<accession>D2V3K9</accession>
<proteinExistence type="predicted"/>
<keyword evidence="1" id="KW-0175">Coiled coil</keyword>
<dbReference type="RefSeq" id="XP_002681533.1">
    <property type="nucleotide sequence ID" value="XM_002681487.1"/>
</dbReference>
<dbReference type="PANTHER" id="PTHR35397">
    <property type="entry name" value="C2 DOMAIN-CONTAINING PROTEIN-RELATED"/>
    <property type="match status" value="1"/>
</dbReference>
<sequence>MNNKQFDENSIKLMGEDFLKENVSPKAKLLFITAVGSTLYNLKNENKSDFDFVMIYMLPCEQFLSMPSFSIDEPKLSYVDISSIGSAKAKVLNLADKGICTVTKDGNDISCFEIGKYLELCLHGNPFVFQTLFVPDFFPYKYQSREWEPLKKLNIQFLNKKVISSHCAFAKRQLQQGEGKIKRGYQKNYYHSLRLCYETERLIQGKPPRIWFENGSEERDQLMKVRNHLPSEEKRSEYHQLIMNKLSSIEKSKPWIQLKDLHEIKMENSDEYFVYHLNKFSILNLMSAIEDPTQQFTSRRDFLVKWTGKQEKLCKQLLSSQTIQENVLSQLLEMFQEDPRFDFGGLTIDNNVGVIGLEETHNITKKRLQASQLFLDVWKYLIIRIDMISINYRLPCYKLILLLIKRREFHPKYFQNLILNQITKEVSPSHTGADLSSSTETDLSFLKISPTFNPNNQPQKKGFLSSLLGSMKKSDGNDELSKKVLLEYKELLVRTQDFVINQVLKTKKHENIVVELMRFCASVLAVNCFRLLSVDQIEMFVASLCLKQFDSDFVEPETVDIVNTNLDIKKKSFKNLKYVPSMTSLSTLLGQYDSDEEEKTKEEPAEDEEKLFVLKTALCYFKFFFEIDPLNDPNTKSILIKMSEWMKNASVWVPTSKVSADFFNYFFSEFVDQISKIMKHDTSNKHWQLVPGYTTLVTHFTQLGEIYLKQHININFSDAIVSSTDTTNKQEQKIQRLEESARGEDGHESIAFKQWLSCSLIALRNPRVINILMEIFFSNTNGYNPDQVFYTLDWTDKWFEEVRHLEHQFQQYLLYRNQKHQHTYFYLESNDSNIELFIGSLPENFNFEFFETAISRLLETDHFQIVSRTLIFVYNILDLFNGRARMKFIGHDLLRDRFYHLFLHWSADIRSIFQRIILFKLQRYSSSVFSEFAPLSAIPQDKPKKDKPSSPIVGRDRSNSNSLTPPAYEKKRTIVSVEDTGIRRSLDMEPRRTSISGTRPSIESIVSYSSVSKIRSSSILKKKKKEAQAEEAVDSEFQRVEESIDLVLKSKVETFIQTLKSVQADSKSFNDLVRDNPSLDIPKDLIIYVSIALEEFEGLQKEADNWKKEVASLLLANKKASKVKLSQTPYPRINFPRFTLQSDKL</sequence>
<dbReference type="InParanoid" id="D2V3K9"/>
<evidence type="ECO:0000256" key="2">
    <source>
        <dbReference type="SAM" id="MobiDB-lite"/>
    </source>
</evidence>
<dbReference type="InterPro" id="IPR013887">
    <property type="entry name" value="UPF0592"/>
</dbReference>
<dbReference type="GeneID" id="8852508"/>